<dbReference type="HOGENOM" id="CLU_021322_0_1_2"/>
<keyword evidence="1 4" id="KW-0489">Methyltransferase</keyword>
<dbReference type="STRING" id="565033.GACE_1029"/>
<dbReference type="InterPro" id="IPR001537">
    <property type="entry name" value="SpoU_MeTrfase"/>
</dbReference>
<dbReference type="SMART" id="SM00967">
    <property type="entry name" value="SpoU_sub_bind"/>
    <property type="match status" value="1"/>
</dbReference>
<dbReference type="InterPro" id="IPR029026">
    <property type="entry name" value="tRNA_m1G_MTases_N"/>
</dbReference>
<dbReference type="NCBIfam" id="TIGR00186">
    <property type="entry name" value="rRNA_methyl_3"/>
    <property type="match status" value="1"/>
</dbReference>
<dbReference type="Gene3D" id="3.40.1280.10">
    <property type="match status" value="1"/>
</dbReference>
<dbReference type="InterPro" id="IPR029064">
    <property type="entry name" value="Ribosomal_eL30-like_sf"/>
</dbReference>
<dbReference type="SUPFAM" id="SSF55315">
    <property type="entry name" value="L30e-like"/>
    <property type="match status" value="1"/>
</dbReference>
<dbReference type="InterPro" id="IPR013123">
    <property type="entry name" value="SpoU_subst-bd"/>
</dbReference>
<accession>A0A0A7GDY9</accession>
<dbReference type="GO" id="GO:0003723">
    <property type="term" value="F:RNA binding"/>
    <property type="evidence" value="ECO:0007669"/>
    <property type="project" value="InterPro"/>
</dbReference>
<dbReference type="PANTHER" id="PTHR46429:SF1">
    <property type="entry name" value="23S RRNA (GUANOSINE-2'-O-)-METHYLTRANSFERASE RLMB"/>
    <property type="match status" value="1"/>
</dbReference>
<dbReference type="KEGG" id="gac:GACE_1029"/>
<evidence type="ECO:0000259" key="3">
    <source>
        <dbReference type="SMART" id="SM00967"/>
    </source>
</evidence>
<evidence type="ECO:0000313" key="5">
    <source>
        <dbReference type="Proteomes" id="UP000030624"/>
    </source>
</evidence>
<dbReference type="GO" id="GO:0005829">
    <property type="term" value="C:cytosol"/>
    <property type="evidence" value="ECO:0007669"/>
    <property type="project" value="TreeGrafter"/>
</dbReference>
<name>A0A0A7GDY9_GEOAI</name>
<dbReference type="InterPro" id="IPR029028">
    <property type="entry name" value="Alpha/beta_knot_MTases"/>
</dbReference>
<dbReference type="InterPro" id="IPR004441">
    <property type="entry name" value="rRNA_MeTrfase_TrmH"/>
</dbReference>
<dbReference type="PANTHER" id="PTHR46429">
    <property type="entry name" value="23S RRNA (GUANOSINE-2'-O-)-METHYLTRANSFERASE RLMB"/>
    <property type="match status" value="1"/>
</dbReference>
<dbReference type="Gene3D" id="3.30.1330.30">
    <property type="match status" value="1"/>
</dbReference>
<dbReference type="AlphaFoldDB" id="A0A0A7GDY9"/>
<keyword evidence="2" id="KW-0808">Transferase</keyword>
<dbReference type="GeneID" id="24797616"/>
<dbReference type="SUPFAM" id="SSF75217">
    <property type="entry name" value="alpha/beta knot"/>
    <property type="match status" value="1"/>
</dbReference>
<feature type="domain" description="RNA 2-O ribose methyltransferase substrate binding" evidence="3">
    <location>
        <begin position="2"/>
        <end position="66"/>
    </location>
</feature>
<proteinExistence type="predicted"/>
<dbReference type="RefSeq" id="WP_048091721.1">
    <property type="nucleotide sequence ID" value="NZ_CP009552.1"/>
</dbReference>
<dbReference type="Pfam" id="PF08032">
    <property type="entry name" value="SpoU_sub_bind"/>
    <property type="match status" value="1"/>
</dbReference>
<evidence type="ECO:0000313" key="4">
    <source>
        <dbReference type="EMBL" id="AIY90073.1"/>
    </source>
</evidence>
<gene>
    <name evidence="4" type="ORF">GACE_1029</name>
</gene>
<dbReference type="eggNOG" id="arCOG01018">
    <property type="taxonomic scope" value="Archaea"/>
</dbReference>
<dbReference type="GO" id="GO:0006396">
    <property type="term" value="P:RNA processing"/>
    <property type="evidence" value="ECO:0007669"/>
    <property type="project" value="InterPro"/>
</dbReference>
<evidence type="ECO:0000256" key="1">
    <source>
        <dbReference type="ARBA" id="ARBA00022603"/>
    </source>
</evidence>
<evidence type="ECO:0000256" key="2">
    <source>
        <dbReference type="ARBA" id="ARBA00022679"/>
    </source>
</evidence>
<organism evidence="4 5">
    <name type="scientific">Geoglobus acetivorans</name>
    <dbReference type="NCBI Taxonomy" id="565033"/>
    <lineage>
        <taxon>Archaea</taxon>
        <taxon>Methanobacteriati</taxon>
        <taxon>Methanobacteriota</taxon>
        <taxon>Archaeoglobi</taxon>
        <taxon>Archaeoglobales</taxon>
        <taxon>Archaeoglobaceae</taxon>
        <taxon>Geoglobus</taxon>
    </lineage>
</organism>
<dbReference type="EMBL" id="CP009552">
    <property type="protein sequence ID" value="AIY90073.1"/>
    <property type="molecule type" value="Genomic_DNA"/>
</dbReference>
<sequence>MRVSGINSVSEALKAGKVNKIYFDPDFKSERLKKLIQTAKKAGVPVYAVKNIENKIVAEVSPIKYRDVDYVAEKAVRQGGFLLLLDSVQDPQNLGAVIRNAVFFGCSGVIIPKRRSAQINETVVKVSAGAVFHADIARVANLANTIKNLKKQGFHAVGAEIGGEKIENAFMGPPLAIAVGGEDRGLSNPVKKQCEEIVEIPGYGNVGSLNLSSASAVLMYEFRRRLK</sequence>
<dbReference type="GO" id="GO:0032259">
    <property type="term" value="P:methylation"/>
    <property type="evidence" value="ECO:0007669"/>
    <property type="project" value="UniProtKB-KW"/>
</dbReference>
<dbReference type="GO" id="GO:0008173">
    <property type="term" value="F:RNA methyltransferase activity"/>
    <property type="evidence" value="ECO:0007669"/>
    <property type="project" value="InterPro"/>
</dbReference>
<dbReference type="CDD" id="cd18103">
    <property type="entry name" value="SpoU-like_RlmB"/>
    <property type="match status" value="1"/>
</dbReference>
<reference evidence="4 5" key="1">
    <citation type="journal article" date="2015" name="Appl. Environ. Microbiol.">
        <title>The Geoglobus acetivorans genome: Fe(III) reduction, acetate utilization, autotrophic growth, and degradation of aromatic compounds in a hyperthermophilic archaeon.</title>
        <authorList>
            <person name="Mardanov A.V."/>
            <person name="Slododkina G.B."/>
            <person name="Slobodkin A.I."/>
            <person name="Beletsky A.V."/>
            <person name="Gavrilov S.N."/>
            <person name="Kublanov I.V."/>
            <person name="Bonch-Osmolovskaya E.A."/>
            <person name="Skryabin K.G."/>
            <person name="Ravin N.V."/>
        </authorList>
    </citation>
    <scope>NUCLEOTIDE SEQUENCE [LARGE SCALE GENOMIC DNA]</scope>
    <source>
        <strain evidence="4 5">SBH6</strain>
    </source>
</reference>
<dbReference type="Pfam" id="PF00588">
    <property type="entry name" value="SpoU_methylase"/>
    <property type="match status" value="1"/>
</dbReference>
<dbReference type="Proteomes" id="UP000030624">
    <property type="component" value="Chromosome"/>
</dbReference>
<protein>
    <submittedName>
        <fullName evidence="4">rRNA methylase</fullName>
    </submittedName>
</protein>